<gene>
    <name evidence="1" type="ORF">DQ392_22645</name>
</gene>
<keyword evidence="2" id="KW-1185">Reference proteome</keyword>
<organism evidence="1 2">
    <name type="scientific">Streptomyces reniochalinae</name>
    <dbReference type="NCBI Taxonomy" id="2250578"/>
    <lineage>
        <taxon>Bacteria</taxon>
        <taxon>Bacillati</taxon>
        <taxon>Actinomycetota</taxon>
        <taxon>Actinomycetes</taxon>
        <taxon>Kitasatosporales</taxon>
        <taxon>Streptomycetaceae</taxon>
        <taxon>Streptomyces</taxon>
    </lineage>
</organism>
<dbReference type="AlphaFoldDB" id="A0A367ECS8"/>
<protein>
    <submittedName>
        <fullName evidence="1">DUF1697 domain-containing protein</fullName>
    </submittedName>
</protein>
<dbReference type="PANTHER" id="PTHR36439">
    <property type="entry name" value="BLL4334 PROTEIN"/>
    <property type="match status" value="1"/>
</dbReference>
<dbReference type="EMBL" id="QOIM01000040">
    <property type="protein sequence ID" value="RCG15868.1"/>
    <property type="molecule type" value="Genomic_DNA"/>
</dbReference>
<proteinExistence type="predicted"/>
<accession>A0A367ECS8</accession>
<name>A0A367ECS8_9ACTN</name>
<evidence type="ECO:0000313" key="1">
    <source>
        <dbReference type="EMBL" id="RCG15868.1"/>
    </source>
</evidence>
<dbReference type="Pfam" id="PF08002">
    <property type="entry name" value="DUF1697"/>
    <property type="match status" value="1"/>
</dbReference>
<dbReference type="PANTHER" id="PTHR36439:SF1">
    <property type="entry name" value="DUF1697 DOMAIN-CONTAINING PROTEIN"/>
    <property type="match status" value="1"/>
</dbReference>
<dbReference type="RefSeq" id="WP_114017534.1">
    <property type="nucleotide sequence ID" value="NZ_QOIM01000040.1"/>
</dbReference>
<reference evidence="1 2" key="1">
    <citation type="submission" date="2018-06" db="EMBL/GenBank/DDBJ databases">
        <title>Streptomyces reniochalinae sp. nov. and Streptomyces diacarnus sp. nov. from marine sponges.</title>
        <authorList>
            <person name="Li L."/>
        </authorList>
    </citation>
    <scope>NUCLEOTIDE SEQUENCE [LARGE SCALE GENOMIC DNA]</scope>
    <source>
        <strain evidence="1 2">LHW50302</strain>
    </source>
</reference>
<dbReference type="Gene3D" id="3.30.70.1280">
    <property type="entry name" value="SP0830-like domains"/>
    <property type="match status" value="1"/>
</dbReference>
<sequence>MTRYAALLRGVNVGGHNKVPMAELRTVMAELGWGDARTYLQSGNAVFTADEEDPRPVLERAVAERFGVEVPALVRTGEELRAVAAACPLPVAELDPAKLLVLFIEEEPAADHFAGLDADAFAPEEYRHVGRAVYCHFPHGMGRSKLVPALEGVRPRLTMTGRNWRTVQRLIELTS</sequence>
<comment type="caution">
    <text evidence="1">The sequence shown here is derived from an EMBL/GenBank/DDBJ whole genome shotgun (WGS) entry which is preliminary data.</text>
</comment>
<dbReference type="SUPFAM" id="SSF160379">
    <property type="entry name" value="SP0830-like"/>
    <property type="match status" value="1"/>
</dbReference>
<dbReference type="Proteomes" id="UP000253507">
    <property type="component" value="Unassembled WGS sequence"/>
</dbReference>
<dbReference type="OrthoDB" id="9806494at2"/>
<dbReference type="InterPro" id="IPR012545">
    <property type="entry name" value="DUF1697"/>
</dbReference>
<dbReference type="PIRSF" id="PIRSF008502">
    <property type="entry name" value="UCP008502"/>
    <property type="match status" value="1"/>
</dbReference>
<evidence type="ECO:0000313" key="2">
    <source>
        <dbReference type="Proteomes" id="UP000253507"/>
    </source>
</evidence>